<dbReference type="AlphaFoldDB" id="A0A222VKK0"/>
<protein>
    <submittedName>
        <fullName evidence="1">Uncharacterized protein</fullName>
    </submittedName>
</protein>
<dbReference type="EMBL" id="FMZE01000016">
    <property type="protein sequence ID" value="SDE00235.1"/>
    <property type="molecule type" value="Genomic_DNA"/>
</dbReference>
<organism evidence="1 2">
    <name type="scientific">Prauserella marina</name>
    <dbReference type="NCBI Taxonomy" id="530584"/>
    <lineage>
        <taxon>Bacteria</taxon>
        <taxon>Bacillati</taxon>
        <taxon>Actinomycetota</taxon>
        <taxon>Actinomycetes</taxon>
        <taxon>Pseudonocardiales</taxon>
        <taxon>Pseudonocardiaceae</taxon>
        <taxon>Prauserella</taxon>
    </lineage>
</organism>
<keyword evidence="2" id="KW-1185">Reference proteome</keyword>
<dbReference type="Proteomes" id="UP000199494">
    <property type="component" value="Unassembled WGS sequence"/>
</dbReference>
<accession>A0A222VKK0</accession>
<name>A0A222VKK0_9PSEU</name>
<reference evidence="1 2" key="1">
    <citation type="submission" date="2016-10" db="EMBL/GenBank/DDBJ databases">
        <authorList>
            <person name="de Groot N.N."/>
        </authorList>
    </citation>
    <scope>NUCLEOTIDE SEQUENCE [LARGE SCALE GENOMIC DNA]</scope>
    <source>
        <strain evidence="1 2">CGMCC 4.5506</strain>
    </source>
</reference>
<evidence type="ECO:0000313" key="2">
    <source>
        <dbReference type="Proteomes" id="UP000199494"/>
    </source>
</evidence>
<dbReference type="OrthoDB" id="3697261at2"/>
<evidence type="ECO:0000313" key="1">
    <source>
        <dbReference type="EMBL" id="SDE00235.1"/>
    </source>
</evidence>
<sequence>MKGLSRRASVAFGAVFATSLMAFSGAQAIAAPQEGGVRDVDWHAATFEVPEIGPCPQQVVEFADGEAHLPDHLYRFTPERDIVFADVTGDGTEDALMLVECGVPNSEYTRALIGMTADPEVRLLGAVESPPTWTRVPDDIGVEPHEDLGQIVTANITDFETDRTYEKRYTWSDYYNAFLSLNG</sequence>
<dbReference type="RefSeq" id="WP_091810767.1">
    <property type="nucleotide sequence ID" value="NZ_CP016353.1"/>
</dbReference>
<proteinExistence type="predicted"/>
<gene>
    <name evidence="1" type="ORF">SAMN05421630_11630</name>
</gene>
<dbReference type="KEGG" id="pmad:BAY61_04840"/>